<dbReference type="GO" id="GO:0005506">
    <property type="term" value="F:iron ion binding"/>
    <property type="evidence" value="ECO:0007669"/>
    <property type="project" value="InterPro"/>
</dbReference>
<evidence type="ECO:0000256" key="9">
    <source>
        <dbReference type="RuleBase" id="RU000461"/>
    </source>
</evidence>
<keyword evidence="7 9" id="KW-0503">Monooxygenase</keyword>
<dbReference type="CDD" id="cd11063">
    <property type="entry name" value="CYP52"/>
    <property type="match status" value="1"/>
</dbReference>
<keyword evidence="5 9" id="KW-0560">Oxidoreductase</keyword>
<keyword evidence="3 8" id="KW-0349">Heme</keyword>
<name>S7RRI0_GLOTA</name>
<evidence type="ECO:0000313" key="10">
    <source>
        <dbReference type="EMBL" id="EPQ55554.1"/>
    </source>
</evidence>
<dbReference type="InterPro" id="IPR002401">
    <property type="entry name" value="Cyt_P450_E_grp-I"/>
</dbReference>
<dbReference type="GeneID" id="19300111"/>
<evidence type="ECO:0000256" key="6">
    <source>
        <dbReference type="ARBA" id="ARBA00023004"/>
    </source>
</evidence>
<gene>
    <name evidence="10" type="ORF">GLOTRDRAFT_115907</name>
</gene>
<evidence type="ECO:0000256" key="7">
    <source>
        <dbReference type="ARBA" id="ARBA00023033"/>
    </source>
</evidence>
<dbReference type="PRINTS" id="PR00385">
    <property type="entry name" value="P450"/>
</dbReference>
<keyword evidence="4 8" id="KW-0479">Metal-binding</keyword>
<dbReference type="GO" id="GO:0004497">
    <property type="term" value="F:monooxygenase activity"/>
    <property type="evidence" value="ECO:0007669"/>
    <property type="project" value="UniProtKB-KW"/>
</dbReference>
<evidence type="ECO:0000256" key="3">
    <source>
        <dbReference type="ARBA" id="ARBA00022617"/>
    </source>
</evidence>
<dbReference type="EMBL" id="KB469301">
    <property type="protein sequence ID" value="EPQ55554.1"/>
    <property type="molecule type" value="Genomic_DNA"/>
</dbReference>
<dbReference type="PROSITE" id="PS00086">
    <property type="entry name" value="CYTOCHROME_P450"/>
    <property type="match status" value="1"/>
</dbReference>
<dbReference type="eggNOG" id="KOG0157">
    <property type="taxonomic scope" value="Eukaryota"/>
</dbReference>
<dbReference type="SUPFAM" id="SSF48264">
    <property type="entry name" value="Cytochrome P450"/>
    <property type="match status" value="1"/>
</dbReference>
<protein>
    <submittedName>
        <fullName evidence="10">Cytochrome P450 monooxygenase pc-2</fullName>
    </submittedName>
</protein>
<evidence type="ECO:0000256" key="2">
    <source>
        <dbReference type="ARBA" id="ARBA00010617"/>
    </source>
</evidence>
<dbReference type="OrthoDB" id="1470350at2759"/>
<dbReference type="HOGENOM" id="CLU_001570_27_0_1"/>
<dbReference type="PANTHER" id="PTHR24287:SF1">
    <property type="entry name" value="P450, PUTATIVE (EUROFUNG)-RELATED"/>
    <property type="match status" value="1"/>
</dbReference>
<evidence type="ECO:0000256" key="1">
    <source>
        <dbReference type="ARBA" id="ARBA00001971"/>
    </source>
</evidence>
<reference evidence="10 11" key="1">
    <citation type="journal article" date="2012" name="Science">
        <title>The Paleozoic origin of enzymatic lignin decomposition reconstructed from 31 fungal genomes.</title>
        <authorList>
            <person name="Floudas D."/>
            <person name="Binder M."/>
            <person name="Riley R."/>
            <person name="Barry K."/>
            <person name="Blanchette R.A."/>
            <person name="Henrissat B."/>
            <person name="Martinez A.T."/>
            <person name="Otillar R."/>
            <person name="Spatafora J.W."/>
            <person name="Yadav J.S."/>
            <person name="Aerts A."/>
            <person name="Benoit I."/>
            <person name="Boyd A."/>
            <person name="Carlson A."/>
            <person name="Copeland A."/>
            <person name="Coutinho P.M."/>
            <person name="de Vries R.P."/>
            <person name="Ferreira P."/>
            <person name="Findley K."/>
            <person name="Foster B."/>
            <person name="Gaskell J."/>
            <person name="Glotzer D."/>
            <person name="Gorecki P."/>
            <person name="Heitman J."/>
            <person name="Hesse C."/>
            <person name="Hori C."/>
            <person name="Igarashi K."/>
            <person name="Jurgens J.A."/>
            <person name="Kallen N."/>
            <person name="Kersten P."/>
            <person name="Kohler A."/>
            <person name="Kuees U."/>
            <person name="Kumar T.K.A."/>
            <person name="Kuo A."/>
            <person name="LaButti K."/>
            <person name="Larrondo L.F."/>
            <person name="Lindquist E."/>
            <person name="Ling A."/>
            <person name="Lombard V."/>
            <person name="Lucas S."/>
            <person name="Lundell T."/>
            <person name="Martin R."/>
            <person name="McLaughlin D.J."/>
            <person name="Morgenstern I."/>
            <person name="Morin E."/>
            <person name="Murat C."/>
            <person name="Nagy L.G."/>
            <person name="Nolan M."/>
            <person name="Ohm R.A."/>
            <person name="Patyshakuliyeva A."/>
            <person name="Rokas A."/>
            <person name="Ruiz-Duenas F.J."/>
            <person name="Sabat G."/>
            <person name="Salamov A."/>
            <person name="Samejima M."/>
            <person name="Schmutz J."/>
            <person name="Slot J.C."/>
            <person name="St John F."/>
            <person name="Stenlid J."/>
            <person name="Sun H."/>
            <person name="Sun S."/>
            <person name="Syed K."/>
            <person name="Tsang A."/>
            <person name="Wiebenga A."/>
            <person name="Young D."/>
            <person name="Pisabarro A."/>
            <person name="Eastwood D.C."/>
            <person name="Martin F."/>
            <person name="Cullen D."/>
            <person name="Grigoriev I.V."/>
            <person name="Hibbett D.S."/>
        </authorList>
    </citation>
    <scope>NUCLEOTIDE SEQUENCE [LARGE SCALE GENOMIC DNA]</scope>
    <source>
        <strain evidence="10 11">ATCC 11539</strain>
    </source>
</reference>
<comment type="cofactor">
    <cofactor evidence="1 8">
        <name>heme</name>
        <dbReference type="ChEBI" id="CHEBI:30413"/>
    </cofactor>
</comment>
<comment type="similarity">
    <text evidence="2 9">Belongs to the cytochrome P450 family.</text>
</comment>
<dbReference type="RefSeq" id="XP_007865633.1">
    <property type="nucleotide sequence ID" value="XM_007867442.1"/>
</dbReference>
<dbReference type="InterPro" id="IPR036396">
    <property type="entry name" value="Cyt_P450_sf"/>
</dbReference>
<feature type="binding site" description="axial binding residue" evidence="8">
    <location>
        <position position="469"/>
    </location>
    <ligand>
        <name>heme</name>
        <dbReference type="ChEBI" id="CHEBI:30413"/>
    </ligand>
    <ligandPart>
        <name>Fe</name>
        <dbReference type="ChEBI" id="CHEBI:18248"/>
    </ligandPart>
</feature>
<keyword evidence="11" id="KW-1185">Reference proteome</keyword>
<dbReference type="AlphaFoldDB" id="S7RRI0"/>
<dbReference type="KEGG" id="gtr:GLOTRDRAFT_115907"/>
<evidence type="ECO:0000313" key="11">
    <source>
        <dbReference type="Proteomes" id="UP000030669"/>
    </source>
</evidence>
<dbReference type="InterPro" id="IPR017972">
    <property type="entry name" value="Cyt_P450_CS"/>
</dbReference>
<dbReference type="Pfam" id="PF00067">
    <property type="entry name" value="p450"/>
    <property type="match status" value="1"/>
</dbReference>
<accession>S7RRI0</accession>
<evidence type="ECO:0000256" key="4">
    <source>
        <dbReference type="ARBA" id="ARBA00022723"/>
    </source>
</evidence>
<evidence type="ECO:0000256" key="8">
    <source>
        <dbReference type="PIRSR" id="PIRSR602401-1"/>
    </source>
</evidence>
<dbReference type="GO" id="GO:0016705">
    <property type="term" value="F:oxidoreductase activity, acting on paired donors, with incorporation or reduction of molecular oxygen"/>
    <property type="evidence" value="ECO:0007669"/>
    <property type="project" value="InterPro"/>
</dbReference>
<proteinExistence type="inferred from homology"/>
<dbReference type="InterPro" id="IPR047146">
    <property type="entry name" value="Cyt_P450_E_CYP52_fungi"/>
</dbReference>
<organism evidence="10 11">
    <name type="scientific">Gloeophyllum trabeum (strain ATCC 11539 / FP-39264 / Madison 617)</name>
    <name type="common">Brown rot fungus</name>
    <dbReference type="NCBI Taxonomy" id="670483"/>
    <lineage>
        <taxon>Eukaryota</taxon>
        <taxon>Fungi</taxon>
        <taxon>Dikarya</taxon>
        <taxon>Basidiomycota</taxon>
        <taxon>Agaricomycotina</taxon>
        <taxon>Agaricomycetes</taxon>
        <taxon>Gloeophyllales</taxon>
        <taxon>Gloeophyllaceae</taxon>
        <taxon>Gloeophyllum</taxon>
    </lineage>
</organism>
<keyword evidence="6 8" id="KW-0408">Iron</keyword>
<sequence>MIVVCVQSWNKRRDAERMGARLVPVWNGRWPGNVDHIVNLIKLVNSGYPGEYFLRAWPEVGKVFNTRVLWEDIILTVEPDHVKVILATDFNSFVKGDKQKYKMESLLGTGVFNSDGRRILFHRSMTRPFFSRDRIAHFDIFDRHGEEAIEKIKQRQAEGYPVDFQDLISRFTLDSATDFLFGSNVNSLSDVLPYPYGVDAAATVTDSPVASPPGSAEAKRFAGAFAEAQDVIARRFNMGEIWPLSEIGKDKTKEPMKVVSGYIDRILEEALAKTKAALPLDTVDAKVDDEAEDGETLLEHLIKFTSDRKILKDETLNILLAGRDTTAATLTFVIYFLAMYPNVMARLRSEVLDKVGPTRKPTYDDIREMKYLRAVINETLRLYPAVPFNVRQSVRATTLPSPNPGQKPFYVPANTSVTYSVFLMHRRKDLWGPDADDFDPDRFIDDRLRKYLTPNPFIFVPFNAGPRICLGQQFAYNEMSFMLIRLLQNFSSIELEPSAHAPGTLPPKEWAKAEGRQAIERFCPKSHLTMYSRGGLWVRMTEVNKEDIIV</sequence>
<dbReference type="PRINTS" id="PR00463">
    <property type="entry name" value="EP450I"/>
</dbReference>
<dbReference type="Gene3D" id="1.10.630.10">
    <property type="entry name" value="Cytochrome P450"/>
    <property type="match status" value="1"/>
</dbReference>
<dbReference type="PANTHER" id="PTHR24287">
    <property type="entry name" value="P450, PUTATIVE (EUROFUNG)-RELATED"/>
    <property type="match status" value="1"/>
</dbReference>
<dbReference type="Proteomes" id="UP000030669">
    <property type="component" value="Unassembled WGS sequence"/>
</dbReference>
<dbReference type="OMA" id="DWLFVLQ"/>
<dbReference type="InterPro" id="IPR001128">
    <property type="entry name" value="Cyt_P450"/>
</dbReference>
<evidence type="ECO:0000256" key="5">
    <source>
        <dbReference type="ARBA" id="ARBA00023002"/>
    </source>
</evidence>
<dbReference type="GO" id="GO:0020037">
    <property type="term" value="F:heme binding"/>
    <property type="evidence" value="ECO:0007669"/>
    <property type="project" value="InterPro"/>
</dbReference>